<accession>A0A256LBH8</accession>
<dbReference type="Proteomes" id="UP000216316">
    <property type="component" value="Unassembled WGS sequence"/>
</dbReference>
<proteinExistence type="predicted"/>
<protein>
    <submittedName>
        <fullName evidence="2">Uncharacterized protein</fullName>
    </submittedName>
</protein>
<evidence type="ECO:0000313" key="2">
    <source>
        <dbReference type="EMBL" id="OYR89892.1"/>
    </source>
</evidence>
<keyword evidence="4" id="KW-1185">Reference proteome</keyword>
<dbReference type="Proteomes" id="UP000215828">
    <property type="component" value="Unassembled WGS sequence"/>
</dbReference>
<sequence>MTKLKDHPISELTIKIEHKYGSVLKCPDNDPMLIQLHKLTDKTLNVSNKNNGLKNKARRTERLIKKKAHDLALQGYTDVEIERELSVKRSTVRNWLRNLKERPAKFTRIVVAKSTGNRIYFSTSKGVQEWCGQLGYKFSAVNRGKDDSFEIQKNEIHWAELPIGAVYQNPRQHDEFYIKENNASYARGEQYYF</sequence>
<dbReference type="EMBL" id="NGNX01000063">
    <property type="protein sequence ID" value="OYR89892.1"/>
    <property type="molecule type" value="Genomic_DNA"/>
</dbReference>
<gene>
    <name evidence="1" type="ORF">CBF53_10500</name>
    <name evidence="2" type="ORF">CBF70_10990</name>
</gene>
<reference evidence="3 4" key="3">
    <citation type="submission" date="2017-09" db="EMBL/GenBank/DDBJ databases">
        <title>Tripartite evolution among Lactobacillus johnsonii, Lactobacillus taiwanensis, Lactobacillus reuteri and their rodent host.</title>
        <authorList>
            <person name="Wang T."/>
            <person name="Knowles S."/>
            <person name="Cheng C."/>
        </authorList>
    </citation>
    <scope>NUCLEOTIDE SEQUENCE [LARGE SCALE GENOMIC DNA]</scope>
    <source>
        <strain evidence="2 3">609q</strain>
        <strain evidence="1 4">609u</strain>
    </source>
</reference>
<name>A0A256LBH8_9LACO</name>
<evidence type="ECO:0000313" key="3">
    <source>
        <dbReference type="Proteomes" id="UP000215828"/>
    </source>
</evidence>
<reference evidence="2 3" key="1">
    <citation type="submission" date="2017-04" db="EMBL/GenBank/DDBJ databases">
        <authorList>
            <person name="Afonso C.L."/>
            <person name="Miller P.J."/>
            <person name="Scott M.A."/>
            <person name="Spackman E."/>
            <person name="Goraichik I."/>
            <person name="Dimitrov K.M."/>
            <person name="Suarez D.L."/>
            <person name="Swayne D.E."/>
        </authorList>
    </citation>
    <scope>NUCLEOTIDE SEQUENCE [LARGE SCALE GENOMIC DNA]</scope>
    <source>
        <strain evidence="2 3">609q</strain>
    </source>
</reference>
<dbReference type="RefSeq" id="WP_094496661.1">
    <property type="nucleotide sequence ID" value="NZ_NGNV01000063.1"/>
</dbReference>
<evidence type="ECO:0000313" key="1">
    <source>
        <dbReference type="EMBL" id="OYR86871.1"/>
    </source>
</evidence>
<dbReference type="AlphaFoldDB" id="A0A256LBH8"/>
<comment type="caution">
    <text evidence="2">The sequence shown here is derived from an EMBL/GenBank/DDBJ whole genome shotgun (WGS) entry which is preliminary data.</text>
</comment>
<dbReference type="EMBL" id="NGNV01000063">
    <property type="protein sequence ID" value="OYR86871.1"/>
    <property type="molecule type" value="Genomic_DNA"/>
</dbReference>
<evidence type="ECO:0000313" key="4">
    <source>
        <dbReference type="Proteomes" id="UP000216316"/>
    </source>
</evidence>
<organism evidence="2 3">
    <name type="scientific">Lactobacillus taiwanensis</name>
    <dbReference type="NCBI Taxonomy" id="508451"/>
    <lineage>
        <taxon>Bacteria</taxon>
        <taxon>Bacillati</taxon>
        <taxon>Bacillota</taxon>
        <taxon>Bacilli</taxon>
        <taxon>Lactobacillales</taxon>
        <taxon>Lactobacillaceae</taxon>
        <taxon>Lactobacillus</taxon>
    </lineage>
</organism>
<reference evidence="1" key="2">
    <citation type="submission" date="2017-05" db="EMBL/GenBank/DDBJ databases">
        <authorList>
            <person name="Lin X.B."/>
            <person name="Stothard P."/>
            <person name="Tasseva G."/>
            <person name="Walter J."/>
        </authorList>
    </citation>
    <scope>NUCLEOTIDE SEQUENCE</scope>
    <source>
        <strain evidence="1">609u</strain>
    </source>
</reference>